<evidence type="ECO:0000313" key="14">
    <source>
        <dbReference type="Proteomes" id="UP000588068"/>
    </source>
</evidence>
<comment type="caution">
    <text evidence="13">The sequence shown here is derived from an EMBL/GenBank/DDBJ whole genome shotgun (WGS) entry which is preliminary data.</text>
</comment>
<keyword evidence="5 10" id="KW-0566">Pantothenate biosynthesis</keyword>
<dbReference type="InterPro" id="IPR013752">
    <property type="entry name" value="KPA_reductase"/>
</dbReference>
<dbReference type="Gene3D" id="3.40.50.720">
    <property type="entry name" value="NAD(P)-binding Rossmann-like Domain"/>
    <property type="match status" value="1"/>
</dbReference>
<dbReference type="Gene3D" id="1.10.1040.10">
    <property type="entry name" value="N-(1-d-carboxylethyl)-l-norvaline Dehydrogenase, domain 2"/>
    <property type="match status" value="1"/>
</dbReference>
<dbReference type="SUPFAM" id="SSF51735">
    <property type="entry name" value="NAD(P)-binding Rossmann-fold domains"/>
    <property type="match status" value="1"/>
</dbReference>
<comment type="pathway">
    <text evidence="1 10">Cofactor biosynthesis; (R)-pantothenate biosynthesis; (R)-pantoate from 3-methyl-2-oxobutanoate: step 2/2.</text>
</comment>
<name>A0A841HR11_9GAMM</name>
<dbReference type="InterPro" id="IPR013332">
    <property type="entry name" value="KPR_N"/>
</dbReference>
<proteinExistence type="inferred from homology"/>
<keyword evidence="7 10" id="KW-0560">Oxidoreductase</keyword>
<dbReference type="EC" id="1.1.1.169" evidence="3 10"/>
<protein>
    <recommendedName>
        <fullName evidence="4 10">2-dehydropantoate 2-reductase</fullName>
        <ecNumber evidence="3 10">1.1.1.169</ecNumber>
    </recommendedName>
    <alternativeName>
        <fullName evidence="8 10">Ketopantoate reductase</fullName>
    </alternativeName>
</protein>
<dbReference type="NCBIfam" id="TIGR00745">
    <property type="entry name" value="apbA_panE"/>
    <property type="match status" value="1"/>
</dbReference>
<evidence type="ECO:0000256" key="2">
    <source>
        <dbReference type="ARBA" id="ARBA00007870"/>
    </source>
</evidence>
<evidence type="ECO:0000259" key="11">
    <source>
        <dbReference type="Pfam" id="PF02558"/>
    </source>
</evidence>
<reference evidence="13 14" key="1">
    <citation type="submission" date="2020-08" db="EMBL/GenBank/DDBJ databases">
        <title>Genomic Encyclopedia of Type Strains, Phase IV (KMG-IV): sequencing the most valuable type-strain genomes for metagenomic binning, comparative biology and taxonomic classification.</title>
        <authorList>
            <person name="Goeker M."/>
        </authorList>
    </citation>
    <scope>NUCLEOTIDE SEQUENCE [LARGE SCALE GENOMIC DNA]</scope>
    <source>
        <strain evidence="13 14">DSM 26723</strain>
    </source>
</reference>
<accession>A0A841HR11</accession>
<dbReference type="Pfam" id="PF08546">
    <property type="entry name" value="ApbA_C"/>
    <property type="match status" value="1"/>
</dbReference>
<evidence type="ECO:0000256" key="4">
    <source>
        <dbReference type="ARBA" id="ARBA00019465"/>
    </source>
</evidence>
<evidence type="ECO:0000256" key="8">
    <source>
        <dbReference type="ARBA" id="ARBA00032024"/>
    </source>
</evidence>
<dbReference type="SUPFAM" id="SSF48179">
    <property type="entry name" value="6-phosphogluconate dehydrogenase C-terminal domain-like"/>
    <property type="match status" value="1"/>
</dbReference>
<evidence type="ECO:0000256" key="7">
    <source>
        <dbReference type="ARBA" id="ARBA00023002"/>
    </source>
</evidence>
<organism evidence="13 14">
    <name type="scientific">Povalibacter uvarum</name>
    <dbReference type="NCBI Taxonomy" id="732238"/>
    <lineage>
        <taxon>Bacteria</taxon>
        <taxon>Pseudomonadati</taxon>
        <taxon>Pseudomonadota</taxon>
        <taxon>Gammaproteobacteria</taxon>
        <taxon>Steroidobacterales</taxon>
        <taxon>Steroidobacteraceae</taxon>
        <taxon>Povalibacter</taxon>
    </lineage>
</organism>
<dbReference type="RefSeq" id="WP_184333893.1">
    <property type="nucleotide sequence ID" value="NZ_JACHHZ010000004.1"/>
</dbReference>
<dbReference type="Proteomes" id="UP000588068">
    <property type="component" value="Unassembled WGS sequence"/>
</dbReference>
<dbReference type="UniPathway" id="UPA00028">
    <property type="reaction ID" value="UER00004"/>
</dbReference>
<evidence type="ECO:0000256" key="3">
    <source>
        <dbReference type="ARBA" id="ARBA00013014"/>
    </source>
</evidence>
<evidence type="ECO:0000256" key="5">
    <source>
        <dbReference type="ARBA" id="ARBA00022655"/>
    </source>
</evidence>
<feature type="domain" description="Ketopantoate reductase N-terminal" evidence="11">
    <location>
        <begin position="7"/>
        <end position="156"/>
    </location>
</feature>
<keyword evidence="6 10" id="KW-0521">NADP</keyword>
<dbReference type="EMBL" id="JACHHZ010000004">
    <property type="protein sequence ID" value="MBB6094472.1"/>
    <property type="molecule type" value="Genomic_DNA"/>
</dbReference>
<dbReference type="InterPro" id="IPR013328">
    <property type="entry name" value="6PGD_dom2"/>
</dbReference>
<feature type="domain" description="Ketopantoate reductase C-terminal" evidence="12">
    <location>
        <begin position="182"/>
        <end position="306"/>
    </location>
</feature>
<dbReference type="GO" id="GO:0015940">
    <property type="term" value="P:pantothenate biosynthetic process"/>
    <property type="evidence" value="ECO:0007669"/>
    <property type="project" value="UniProtKB-UniPathway"/>
</dbReference>
<evidence type="ECO:0000256" key="6">
    <source>
        <dbReference type="ARBA" id="ARBA00022857"/>
    </source>
</evidence>
<dbReference type="GO" id="GO:0005737">
    <property type="term" value="C:cytoplasm"/>
    <property type="evidence" value="ECO:0007669"/>
    <property type="project" value="TreeGrafter"/>
</dbReference>
<dbReference type="FunFam" id="1.10.1040.10:FF:000017">
    <property type="entry name" value="2-dehydropantoate 2-reductase"/>
    <property type="match status" value="1"/>
</dbReference>
<evidence type="ECO:0000256" key="1">
    <source>
        <dbReference type="ARBA" id="ARBA00004994"/>
    </source>
</evidence>
<dbReference type="InterPro" id="IPR051402">
    <property type="entry name" value="KPR-Related"/>
</dbReference>
<gene>
    <name evidence="13" type="ORF">HNQ60_003359</name>
</gene>
<dbReference type="InterPro" id="IPR003710">
    <property type="entry name" value="ApbA"/>
</dbReference>
<sequence length="310" mass="32929">MSNSPSILIVGAGAIGALYGSALSRSGARVGVVCRSDFEQVQRDGYRIASKLLGDHVFRPHAVLRDVAACATPPDYLILTVKVLPGVDRAALIRPAVGPGTVIVLIENGIDIEPEITAAFPDNELLSALAFVMVSRTASGEIHHQSLGSLAMGRYPAGATPAGERLVSLLKAGQIECRLTDNVVAARWQKAVWNAVFNPISILGGVLDTEAMLRTEADQAFIRKAMNEVCAVAAADGHPMNPKLVDRMIADTRALPGYKTSMALDYENGRPMEIEAILGNVVRAGQRLNVPIPALESVYAVAKMVEGKRA</sequence>
<comment type="function">
    <text evidence="10">Catalyzes the NADPH-dependent reduction of ketopantoate into pantoic acid.</text>
</comment>
<dbReference type="InterPro" id="IPR008927">
    <property type="entry name" value="6-PGluconate_DH-like_C_sf"/>
</dbReference>
<dbReference type="Pfam" id="PF02558">
    <property type="entry name" value="ApbA"/>
    <property type="match status" value="1"/>
</dbReference>
<keyword evidence="14" id="KW-1185">Reference proteome</keyword>
<comment type="catalytic activity">
    <reaction evidence="9 10">
        <text>(R)-pantoate + NADP(+) = 2-dehydropantoate + NADPH + H(+)</text>
        <dbReference type="Rhea" id="RHEA:16233"/>
        <dbReference type="ChEBI" id="CHEBI:11561"/>
        <dbReference type="ChEBI" id="CHEBI:15378"/>
        <dbReference type="ChEBI" id="CHEBI:15980"/>
        <dbReference type="ChEBI" id="CHEBI:57783"/>
        <dbReference type="ChEBI" id="CHEBI:58349"/>
        <dbReference type="EC" id="1.1.1.169"/>
    </reaction>
</comment>
<evidence type="ECO:0000256" key="10">
    <source>
        <dbReference type="RuleBase" id="RU362068"/>
    </source>
</evidence>
<dbReference type="PANTHER" id="PTHR21708:SF26">
    <property type="entry name" value="2-DEHYDROPANTOATE 2-REDUCTASE"/>
    <property type="match status" value="1"/>
</dbReference>
<dbReference type="GO" id="GO:0008677">
    <property type="term" value="F:2-dehydropantoate 2-reductase activity"/>
    <property type="evidence" value="ECO:0007669"/>
    <property type="project" value="UniProtKB-EC"/>
</dbReference>
<evidence type="ECO:0000259" key="12">
    <source>
        <dbReference type="Pfam" id="PF08546"/>
    </source>
</evidence>
<dbReference type="AlphaFoldDB" id="A0A841HR11"/>
<evidence type="ECO:0000313" key="13">
    <source>
        <dbReference type="EMBL" id="MBB6094472.1"/>
    </source>
</evidence>
<dbReference type="PANTHER" id="PTHR21708">
    <property type="entry name" value="PROBABLE 2-DEHYDROPANTOATE 2-REDUCTASE"/>
    <property type="match status" value="1"/>
</dbReference>
<comment type="similarity">
    <text evidence="2 10">Belongs to the ketopantoate reductase family.</text>
</comment>
<evidence type="ECO:0000256" key="9">
    <source>
        <dbReference type="ARBA" id="ARBA00048793"/>
    </source>
</evidence>
<dbReference type="InterPro" id="IPR036291">
    <property type="entry name" value="NAD(P)-bd_dom_sf"/>
</dbReference>